<evidence type="ECO:0000313" key="5">
    <source>
        <dbReference type="EMBL" id="MDB6176359.1"/>
    </source>
</evidence>
<dbReference type="SUPFAM" id="SSF53822">
    <property type="entry name" value="Periplasmic binding protein-like I"/>
    <property type="match status" value="1"/>
</dbReference>
<dbReference type="PANTHER" id="PTHR30146">
    <property type="entry name" value="LACI-RELATED TRANSCRIPTIONAL REPRESSOR"/>
    <property type="match status" value="1"/>
</dbReference>
<dbReference type="InterPro" id="IPR028082">
    <property type="entry name" value="Peripla_BP_I"/>
</dbReference>
<gene>
    <name evidence="5" type="ORF">PAF17_02445</name>
</gene>
<keyword evidence="3" id="KW-0804">Transcription</keyword>
<reference evidence="5" key="1">
    <citation type="submission" date="2022-12" db="EMBL/GenBank/DDBJ databases">
        <title>Paracoccus onchidii sp. nov., isolated from a marine invertebrate from the South China Sea.</title>
        <authorList>
            <person name="Xu S."/>
            <person name="Liu Z."/>
            <person name="Xu Y."/>
        </authorList>
    </citation>
    <scope>NUCLEOTIDE SEQUENCE</scope>
    <source>
        <strain evidence="5">Z330</strain>
    </source>
</reference>
<dbReference type="CDD" id="cd06267">
    <property type="entry name" value="PBP1_LacI_sugar_binding-like"/>
    <property type="match status" value="1"/>
</dbReference>
<dbReference type="PROSITE" id="PS50932">
    <property type="entry name" value="HTH_LACI_2"/>
    <property type="match status" value="1"/>
</dbReference>
<dbReference type="SUPFAM" id="SSF47413">
    <property type="entry name" value="lambda repressor-like DNA-binding domains"/>
    <property type="match status" value="1"/>
</dbReference>
<dbReference type="Pfam" id="PF13377">
    <property type="entry name" value="Peripla_BP_3"/>
    <property type="match status" value="1"/>
</dbReference>
<sequence>MSKRVTIKSIAKDLGISHMTVSRALSDHPNVHAETREAIQTRARELGYVKSAAARAMRGEETQIVGLLLPNIVNEFYARFANTLAKACGENGLHLIIHLTDDDPQAEASAIARLHEVQAMAAVMVPAPSPKAPPARPSIAMRQVQLIRQREDGEPAPAILVDDQAAIVQAVQHLARKGHERIGYIGAHDHLSSGRNRLAAFRQGICTADLDEYPDLICTGAPNFTTGREQGRRILRPSGATAVICGGFEISNGALNAFMDLAPAARSETAFVGYGDPSFYTWLNGGLSTIAVPVDRLAHQTLAILKDKDHDAAACHRFAARFVDRGPAVQP</sequence>
<evidence type="ECO:0000256" key="2">
    <source>
        <dbReference type="ARBA" id="ARBA00023125"/>
    </source>
</evidence>
<evidence type="ECO:0000256" key="3">
    <source>
        <dbReference type="ARBA" id="ARBA00023163"/>
    </source>
</evidence>
<feature type="domain" description="HTH lacI-type" evidence="4">
    <location>
        <begin position="5"/>
        <end position="59"/>
    </location>
</feature>
<accession>A0ABT4ZAP7</accession>
<evidence type="ECO:0000259" key="4">
    <source>
        <dbReference type="PROSITE" id="PS50932"/>
    </source>
</evidence>
<dbReference type="InterPro" id="IPR010982">
    <property type="entry name" value="Lambda_DNA-bd_dom_sf"/>
</dbReference>
<dbReference type="CDD" id="cd01392">
    <property type="entry name" value="HTH_LacI"/>
    <property type="match status" value="1"/>
</dbReference>
<dbReference type="RefSeq" id="WP_271887493.1">
    <property type="nucleotide sequence ID" value="NZ_JAQBIE010000002.1"/>
</dbReference>
<dbReference type="InterPro" id="IPR000843">
    <property type="entry name" value="HTH_LacI"/>
</dbReference>
<dbReference type="PANTHER" id="PTHR30146:SF109">
    <property type="entry name" value="HTH-TYPE TRANSCRIPTIONAL REGULATOR GALS"/>
    <property type="match status" value="1"/>
</dbReference>
<keyword evidence="1" id="KW-0805">Transcription regulation</keyword>
<dbReference type="SMART" id="SM00354">
    <property type="entry name" value="HTH_LACI"/>
    <property type="match status" value="1"/>
</dbReference>
<protein>
    <submittedName>
        <fullName evidence="5">LacI family DNA-binding transcriptional regulator</fullName>
    </submittedName>
</protein>
<name>A0ABT4ZAP7_9RHOB</name>
<dbReference type="InterPro" id="IPR046335">
    <property type="entry name" value="LacI/GalR-like_sensor"/>
</dbReference>
<proteinExistence type="predicted"/>
<dbReference type="Gene3D" id="3.40.50.2300">
    <property type="match status" value="2"/>
</dbReference>
<dbReference type="Proteomes" id="UP001165641">
    <property type="component" value="Unassembled WGS sequence"/>
</dbReference>
<comment type="caution">
    <text evidence="5">The sequence shown here is derived from an EMBL/GenBank/DDBJ whole genome shotgun (WGS) entry which is preliminary data.</text>
</comment>
<organism evidence="5 6">
    <name type="scientific">Paracoccus onchidii</name>
    <dbReference type="NCBI Taxonomy" id="3017813"/>
    <lineage>
        <taxon>Bacteria</taxon>
        <taxon>Pseudomonadati</taxon>
        <taxon>Pseudomonadota</taxon>
        <taxon>Alphaproteobacteria</taxon>
        <taxon>Rhodobacterales</taxon>
        <taxon>Paracoccaceae</taxon>
        <taxon>Paracoccus</taxon>
    </lineage>
</organism>
<keyword evidence="2 5" id="KW-0238">DNA-binding</keyword>
<keyword evidence="6" id="KW-1185">Reference proteome</keyword>
<dbReference type="GO" id="GO:0003677">
    <property type="term" value="F:DNA binding"/>
    <property type="evidence" value="ECO:0007669"/>
    <property type="project" value="UniProtKB-KW"/>
</dbReference>
<dbReference type="Pfam" id="PF00356">
    <property type="entry name" value="LacI"/>
    <property type="match status" value="1"/>
</dbReference>
<evidence type="ECO:0000313" key="6">
    <source>
        <dbReference type="Proteomes" id="UP001165641"/>
    </source>
</evidence>
<evidence type="ECO:0000256" key="1">
    <source>
        <dbReference type="ARBA" id="ARBA00023015"/>
    </source>
</evidence>
<dbReference type="EMBL" id="JAQBIE010000002">
    <property type="protein sequence ID" value="MDB6176359.1"/>
    <property type="molecule type" value="Genomic_DNA"/>
</dbReference>
<dbReference type="Gene3D" id="1.10.260.40">
    <property type="entry name" value="lambda repressor-like DNA-binding domains"/>
    <property type="match status" value="1"/>
</dbReference>